<dbReference type="Gene3D" id="1.10.10.10">
    <property type="entry name" value="Winged helix-like DNA-binding domain superfamily/Winged helix DNA-binding domain"/>
    <property type="match status" value="1"/>
</dbReference>
<keyword evidence="4" id="KW-0804">Transcription</keyword>
<dbReference type="Proteomes" id="UP000573327">
    <property type="component" value="Unassembled WGS sequence"/>
</dbReference>
<feature type="domain" description="HTH lysR-type" evidence="5">
    <location>
        <begin position="3"/>
        <end position="60"/>
    </location>
</feature>
<dbReference type="PROSITE" id="PS50931">
    <property type="entry name" value="HTH_LYSR"/>
    <property type="match status" value="1"/>
</dbReference>
<keyword evidence="7" id="KW-1185">Reference proteome</keyword>
<reference evidence="6 7" key="1">
    <citation type="submission" date="2020-08" db="EMBL/GenBank/DDBJ databases">
        <title>Sequencing the genomes of 1000 actinobacteria strains.</title>
        <authorList>
            <person name="Klenk H.-P."/>
        </authorList>
    </citation>
    <scope>NUCLEOTIDE SEQUENCE [LARGE SCALE GENOMIC DNA]</scope>
    <source>
        <strain evidence="6 7">DSM 44786</strain>
    </source>
</reference>
<keyword evidence="2" id="KW-0805">Transcription regulation</keyword>
<evidence type="ECO:0000313" key="7">
    <source>
        <dbReference type="Proteomes" id="UP000573327"/>
    </source>
</evidence>
<dbReference type="GO" id="GO:0003677">
    <property type="term" value="F:DNA binding"/>
    <property type="evidence" value="ECO:0007669"/>
    <property type="project" value="UniProtKB-KW"/>
</dbReference>
<dbReference type="PRINTS" id="PR00039">
    <property type="entry name" value="HTHLYSR"/>
</dbReference>
<dbReference type="Pfam" id="PF00126">
    <property type="entry name" value="HTH_1"/>
    <property type="match status" value="1"/>
</dbReference>
<dbReference type="Pfam" id="PF03466">
    <property type="entry name" value="LysR_substrate"/>
    <property type="match status" value="1"/>
</dbReference>
<dbReference type="CDD" id="cd08414">
    <property type="entry name" value="PBP2_LTTR_aromatics_like"/>
    <property type="match status" value="1"/>
</dbReference>
<keyword evidence="3 6" id="KW-0238">DNA-binding</keyword>
<dbReference type="EMBL" id="JACHJR010000001">
    <property type="protein sequence ID" value="MBB4945330.1"/>
    <property type="molecule type" value="Genomic_DNA"/>
</dbReference>
<dbReference type="InterPro" id="IPR000847">
    <property type="entry name" value="LysR_HTH_N"/>
</dbReference>
<dbReference type="InterPro" id="IPR036390">
    <property type="entry name" value="WH_DNA-bd_sf"/>
</dbReference>
<comment type="similarity">
    <text evidence="1">Belongs to the LysR transcriptional regulatory family.</text>
</comment>
<dbReference type="InterPro" id="IPR036388">
    <property type="entry name" value="WH-like_DNA-bd_sf"/>
</dbReference>
<dbReference type="AlphaFoldDB" id="A0A7W7WG72"/>
<name>A0A7W7WG72_9ACTN</name>
<dbReference type="GO" id="GO:0032993">
    <property type="term" value="C:protein-DNA complex"/>
    <property type="evidence" value="ECO:0007669"/>
    <property type="project" value="TreeGrafter"/>
</dbReference>
<dbReference type="GO" id="GO:0003700">
    <property type="term" value="F:DNA-binding transcription factor activity"/>
    <property type="evidence" value="ECO:0007669"/>
    <property type="project" value="InterPro"/>
</dbReference>
<dbReference type="InterPro" id="IPR005119">
    <property type="entry name" value="LysR_subst-bd"/>
</dbReference>
<proteinExistence type="inferred from homology"/>
<dbReference type="PANTHER" id="PTHR30346">
    <property type="entry name" value="TRANSCRIPTIONAL DUAL REGULATOR HCAR-RELATED"/>
    <property type="match status" value="1"/>
</dbReference>
<sequence length="298" mass="32279">MDIDTRLLRSFAVVCEEGQLTAAAARLSLSQPTLTKQIRQLETQLGVQLFERTRAGVTPTPAAEALSGHTAAVLDGWDGAVRATRQAATEAEHLLRVGFEGSTINLVGLATMAEFGRRMPGWQVRMRQNNWFDVTSGLGTGEIDLALWHAPADLGPEYAAARLAVVDRIAVLSSEHPLAAQEVLDVRDVLAEPFVAIPAEAGFWRDYWLGAAEREGRPARIGAVAHNADEWLAAVACGQGIGFAPEAMRRLASRPDVAYRDVTGLSPSHVGLYWLRERPMTPAMTAFIDACRATVKLT</sequence>
<evidence type="ECO:0000256" key="4">
    <source>
        <dbReference type="ARBA" id="ARBA00023163"/>
    </source>
</evidence>
<dbReference type="RefSeq" id="WP_184911725.1">
    <property type="nucleotide sequence ID" value="NZ_JACHJR010000001.1"/>
</dbReference>
<dbReference type="Gene3D" id="3.40.190.290">
    <property type="match status" value="1"/>
</dbReference>
<evidence type="ECO:0000313" key="6">
    <source>
        <dbReference type="EMBL" id="MBB4945330.1"/>
    </source>
</evidence>
<gene>
    <name evidence="6" type="ORF">F4556_000865</name>
</gene>
<evidence type="ECO:0000256" key="2">
    <source>
        <dbReference type="ARBA" id="ARBA00023015"/>
    </source>
</evidence>
<accession>A0A7W7WG72</accession>
<evidence type="ECO:0000259" key="5">
    <source>
        <dbReference type="PROSITE" id="PS50931"/>
    </source>
</evidence>
<comment type="caution">
    <text evidence="6">The sequence shown here is derived from an EMBL/GenBank/DDBJ whole genome shotgun (WGS) entry which is preliminary data.</text>
</comment>
<protein>
    <submittedName>
        <fullName evidence="6">DNA-binding transcriptional LysR family regulator</fullName>
    </submittedName>
</protein>
<dbReference type="SUPFAM" id="SSF53850">
    <property type="entry name" value="Periplasmic binding protein-like II"/>
    <property type="match status" value="1"/>
</dbReference>
<evidence type="ECO:0000256" key="1">
    <source>
        <dbReference type="ARBA" id="ARBA00009437"/>
    </source>
</evidence>
<evidence type="ECO:0000256" key="3">
    <source>
        <dbReference type="ARBA" id="ARBA00023125"/>
    </source>
</evidence>
<dbReference type="SUPFAM" id="SSF46785">
    <property type="entry name" value="Winged helix' DNA-binding domain"/>
    <property type="match status" value="1"/>
</dbReference>
<dbReference type="PANTHER" id="PTHR30346:SF0">
    <property type="entry name" value="HCA OPERON TRANSCRIPTIONAL ACTIVATOR HCAR"/>
    <property type="match status" value="1"/>
</dbReference>
<organism evidence="6 7">
    <name type="scientific">Kitasatospora gansuensis</name>
    <dbReference type="NCBI Taxonomy" id="258050"/>
    <lineage>
        <taxon>Bacteria</taxon>
        <taxon>Bacillati</taxon>
        <taxon>Actinomycetota</taxon>
        <taxon>Actinomycetes</taxon>
        <taxon>Kitasatosporales</taxon>
        <taxon>Streptomycetaceae</taxon>
        <taxon>Kitasatospora</taxon>
    </lineage>
</organism>
<dbReference type="FunFam" id="1.10.10.10:FF:000001">
    <property type="entry name" value="LysR family transcriptional regulator"/>
    <property type="match status" value="1"/>
</dbReference>